<dbReference type="PANTHER" id="PTHR24056">
    <property type="entry name" value="CELL DIVISION PROTEIN KINASE"/>
    <property type="match status" value="1"/>
</dbReference>
<feature type="domain" description="Protein kinase" evidence="9">
    <location>
        <begin position="859"/>
        <end position="1153"/>
    </location>
</feature>
<feature type="compositionally biased region" description="Low complexity" evidence="8">
    <location>
        <begin position="759"/>
        <end position="769"/>
    </location>
</feature>
<dbReference type="PROSITE" id="PS00108">
    <property type="entry name" value="PROTEIN_KINASE_ST"/>
    <property type="match status" value="1"/>
</dbReference>
<dbReference type="PROSITE" id="PS50011">
    <property type="entry name" value="PROTEIN_KINASE_DOM"/>
    <property type="match status" value="1"/>
</dbReference>
<feature type="binding site" evidence="7">
    <location>
        <position position="888"/>
    </location>
    <ligand>
        <name>ATP</name>
        <dbReference type="ChEBI" id="CHEBI:30616"/>
    </ligand>
</feature>
<keyword evidence="6 7" id="KW-0067">ATP-binding</keyword>
<feature type="compositionally biased region" description="Basic residues" evidence="8">
    <location>
        <begin position="123"/>
        <end position="137"/>
    </location>
</feature>
<dbReference type="PANTHER" id="PTHR24056:SF546">
    <property type="entry name" value="CYCLIN-DEPENDENT KINASE 12"/>
    <property type="match status" value="1"/>
</dbReference>
<feature type="compositionally biased region" description="Polar residues" evidence="8">
    <location>
        <begin position="242"/>
        <end position="257"/>
    </location>
</feature>
<feature type="compositionally biased region" description="Polar residues" evidence="8">
    <location>
        <begin position="1224"/>
        <end position="1235"/>
    </location>
</feature>
<keyword evidence="5" id="KW-0418">Kinase</keyword>
<evidence type="ECO:0000256" key="1">
    <source>
        <dbReference type="ARBA" id="ARBA00006485"/>
    </source>
</evidence>
<dbReference type="InterPro" id="IPR000719">
    <property type="entry name" value="Prot_kinase_dom"/>
</dbReference>
<dbReference type="Gene3D" id="3.30.200.20">
    <property type="entry name" value="Phosphorylase Kinase, domain 1"/>
    <property type="match status" value="1"/>
</dbReference>
<keyword evidence="2" id="KW-0723">Serine/threonine-protein kinase</keyword>
<dbReference type="Proteomes" id="UP001359485">
    <property type="component" value="Unassembled WGS sequence"/>
</dbReference>
<evidence type="ECO:0000256" key="8">
    <source>
        <dbReference type="SAM" id="MobiDB-lite"/>
    </source>
</evidence>
<feature type="region of interest" description="Disordered" evidence="8">
    <location>
        <begin position="1183"/>
        <end position="1236"/>
    </location>
</feature>
<organism evidence="10 11">
    <name type="scientific">Polyplax serrata</name>
    <name type="common">Common mouse louse</name>
    <dbReference type="NCBI Taxonomy" id="468196"/>
    <lineage>
        <taxon>Eukaryota</taxon>
        <taxon>Metazoa</taxon>
        <taxon>Ecdysozoa</taxon>
        <taxon>Arthropoda</taxon>
        <taxon>Hexapoda</taxon>
        <taxon>Insecta</taxon>
        <taxon>Pterygota</taxon>
        <taxon>Neoptera</taxon>
        <taxon>Paraneoptera</taxon>
        <taxon>Psocodea</taxon>
        <taxon>Troctomorpha</taxon>
        <taxon>Phthiraptera</taxon>
        <taxon>Anoplura</taxon>
        <taxon>Polyplacidae</taxon>
        <taxon>Polyplax</taxon>
    </lineage>
</organism>
<feature type="compositionally biased region" description="Low complexity" evidence="8">
    <location>
        <begin position="220"/>
        <end position="229"/>
    </location>
</feature>
<evidence type="ECO:0000256" key="2">
    <source>
        <dbReference type="ARBA" id="ARBA00022527"/>
    </source>
</evidence>
<dbReference type="SMART" id="SM00220">
    <property type="entry name" value="S_TKc"/>
    <property type="match status" value="1"/>
</dbReference>
<dbReference type="EMBL" id="JAWJWF010000050">
    <property type="protein sequence ID" value="KAK6618348.1"/>
    <property type="molecule type" value="Genomic_DNA"/>
</dbReference>
<evidence type="ECO:0000256" key="7">
    <source>
        <dbReference type="PROSITE-ProRule" id="PRU10141"/>
    </source>
</evidence>
<feature type="compositionally biased region" description="Basic residues" evidence="8">
    <location>
        <begin position="820"/>
        <end position="837"/>
    </location>
</feature>
<evidence type="ECO:0000313" key="11">
    <source>
        <dbReference type="Proteomes" id="UP001359485"/>
    </source>
</evidence>
<sequence length="1375" mass="154984">MPSGHVNKNGKVTRNRESEDQYSGATYVSGSDQDDCNRTSTDNRKSSKGITPGTRRKARHSRDNAIAGGGKPLVEYSDVSSETLSSGPELGEITEDENLNFSDGELDGSELYRMSQGKDTLRRPHHKVKHHKSRHHRHDESPLPLDGTPSPLPVHKHKRSKHREGSPVQEYSLEDEDTALHGDKMHTKARKRKHRKEKKSRHSSPLSGKRKKKKRHRSRSSSTTEISRTPPLSDRSKGLHLNTWNNSPSQKQTSPISPSTPPKQEKSPPAAYKRISPSPATSDLDIERYESPKRSSLPDMRRGSPALQGSPHTPLIPAKAYEPLRDRLGGPSSPGSAGLSPVDEGQRSDSSPCEVMDKRHSSPRRSLTPPKKRRKTIDKERERSKERRRERSRDRLREKDRPRSRDMERMRERDERRYKRSKERRTHKVGRRRSRSRSWRRTPSPRDKYGRQSPISNRDKYRRSSPLGSPGPRDKYSRGKPSKRMRSKTRSPPIRLGSSPAGLSRSSKSRRSRSPVSREIASFTKMSETSLFAELVKDRNRKEVEAKLAAAAKEQKTTNMSDIPMPGSKGNDIAIPSGDVVDSLSEFKSVCQRSGSESITYQKLESPKFFGDVQKEIAQKETNEIDKNRGTSERKSIEMDIEETCGGIIQMEQYPDDKPEQTNNNEVTKEKSSFSPQLKGKGTDNKGEAFKKGTFCALDSYRKGSLGESLKKTAELTKNPKLADRKVKKENVKSKHGSLINRLPLPPGMKSTDLESIDSPPSRSPSPLLLEKKKSNTRSIKDLPLPPGTEDLSPDDNITSSPLGLEPSKGGSVSSNRQIPRPKLKRPKILNKSRNSKNSHLPMSASGGKDWGERCVDVFEVIAQIGEGTYGQVYKAKDVRSNELVALKKVRLENEKEGFPITAVREIKILRQLNHKNIVNLREIVTDKQDALDFRNDKGSFYLVFEYMDHDLMGLLESGMVEFNDAHNASIMKQLLDGLNYCHGKNFLHRDIKCSNILMNNRGEVKLADFGLARLYSAEDRDRPYTNKVITLWYRPPELLLGEERYGPAIDVWSCGCILGELFAKKPLFQANVELIQLDIISRLCGSPTPAVWPSVIKLPLWHTIKPKKIYRRRLREEFFFMPSTALDLLDKMLELDPEKRMTAEEALRSPWLKNIQPENNMSMLLPTWQDCHELWLKKRRRQMKEQEASQNLPPGKPTVIKEKDYAEGGSSKGIKMEAGNRGFHSNDNSENSKSPLVENSMHKQLQIVAHAIINKHPVRVEQLTSLTITKEIDSFAYQLIETLKTELTNASKGKPLDPKAHVFNPQGRHVGQESGFDAYAVYAGDNAVSNLKRQPGSLLATDSVRAGLAALLRKNGFSAAASLIYPLGNTGSLQ</sequence>
<dbReference type="PROSITE" id="PS00107">
    <property type="entry name" value="PROTEIN_KINASE_ATP"/>
    <property type="match status" value="1"/>
</dbReference>
<dbReference type="Gene3D" id="1.10.510.10">
    <property type="entry name" value="Transferase(Phosphotransferase) domain 1"/>
    <property type="match status" value="1"/>
</dbReference>
<feature type="region of interest" description="Disordered" evidence="8">
    <location>
        <begin position="551"/>
        <end position="577"/>
    </location>
</feature>
<feature type="region of interest" description="Disordered" evidence="8">
    <location>
        <begin position="1"/>
        <end position="521"/>
    </location>
</feature>
<evidence type="ECO:0000256" key="5">
    <source>
        <dbReference type="ARBA" id="ARBA00022777"/>
    </source>
</evidence>
<dbReference type="InterPro" id="IPR011009">
    <property type="entry name" value="Kinase-like_dom_sf"/>
</dbReference>
<feature type="region of interest" description="Disordered" evidence="8">
    <location>
        <begin position="653"/>
        <end position="689"/>
    </location>
</feature>
<feature type="compositionally biased region" description="Basic and acidic residues" evidence="8">
    <location>
        <begin position="721"/>
        <end position="733"/>
    </location>
</feature>
<reference evidence="10 11" key="1">
    <citation type="submission" date="2023-09" db="EMBL/GenBank/DDBJ databases">
        <title>Genomes of two closely related lineages of the louse Polyplax serrata with different host specificities.</title>
        <authorList>
            <person name="Martinu J."/>
            <person name="Tarabai H."/>
            <person name="Stefka J."/>
            <person name="Hypsa V."/>
        </authorList>
    </citation>
    <scope>NUCLEOTIDE SEQUENCE [LARGE SCALE GENOMIC DNA]</scope>
    <source>
        <strain evidence="10">98ZLc_SE</strain>
    </source>
</reference>
<dbReference type="CDD" id="cd07864">
    <property type="entry name" value="STKc_CDK12"/>
    <property type="match status" value="1"/>
</dbReference>
<feature type="compositionally biased region" description="Acidic residues" evidence="8">
    <location>
        <begin position="92"/>
        <end position="108"/>
    </location>
</feature>
<dbReference type="InterPro" id="IPR008271">
    <property type="entry name" value="Ser/Thr_kinase_AS"/>
</dbReference>
<evidence type="ECO:0000259" key="9">
    <source>
        <dbReference type="PROSITE" id="PS50011"/>
    </source>
</evidence>
<feature type="region of interest" description="Disordered" evidence="8">
    <location>
        <begin position="712"/>
        <end position="847"/>
    </location>
</feature>
<evidence type="ECO:0000313" key="10">
    <source>
        <dbReference type="EMBL" id="KAK6618348.1"/>
    </source>
</evidence>
<evidence type="ECO:0000256" key="3">
    <source>
        <dbReference type="ARBA" id="ARBA00022679"/>
    </source>
</evidence>
<keyword evidence="3" id="KW-0808">Transferase</keyword>
<accession>A0ABR1AH40</accession>
<comment type="caution">
    <text evidence="10">The sequence shown here is derived from an EMBL/GenBank/DDBJ whole genome shotgun (WGS) entry which is preliminary data.</text>
</comment>
<dbReference type="Pfam" id="PF00069">
    <property type="entry name" value="Pkinase"/>
    <property type="match status" value="1"/>
</dbReference>
<proteinExistence type="inferred from homology"/>
<dbReference type="SUPFAM" id="SSF56112">
    <property type="entry name" value="Protein kinase-like (PK-like)"/>
    <property type="match status" value="1"/>
</dbReference>
<dbReference type="InterPro" id="IPR017441">
    <property type="entry name" value="Protein_kinase_ATP_BS"/>
</dbReference>
<keyword evidence="11" id="KW-1185">Reference proteome</keyword>
<dbReference type="InterPro" id="IPR050108">
    <property type="entry name" value="CDK"/>
</dbReference>
<protein>
    <recommendedName>
        <fullName evidence="9">Protein kinase domain-containing protein</fullName>
    </recommendedName>
</protein>
<feature type="compositionally biased region" description="Basic residues" evidence="8">
    <location>
        <begin position="187"/>
        <end position="219"/>
    </location>
</feature>
<feature type="compositionally biased region" description="Basic and acidic residues" evidence="8">
    <location>
        <begin position="377"/>
        <end position="417"/>
    </location>
</feature>
<comment type="similarity">
    <text evidence="1">Belongs to the protein kinase superfamily. CMGC Ser/Thr protein kinase family. CDC2/CDKX subfamily.</text>
</comment>
<gene>
    <name evidence="10" type="ORF">RUM44_002800</name>
</gene>
<feature type="compositionally biased region" description="Basic and acidic residues" evidence="8">
    <location>
        <begin position="35"/>
        <end position="45"/>
    </location>
</feature>
<name>A0ABR1AH40_POLSC</name>
<keyword evidence="4 7" id="KW-0547">Nucleotide-binding</keyword>
<evidence type="ECO:0000256" key="6">
    <source>
        <dbReference type="ARBA" id="ARBA00022840"/>
    </source>
</evidence>
<feature type="compositionally biased region" description="Basic residues" evidence="8">
    <location>
        <begin position="478"/>
        <end position="489"/>
    </location>
</feature>
<feature type="compositionally biased region" description="Basic residues" evidence="8">
    <location>
        <begin position="418"/>
        <end position="440"/>
    </location>
</feature>
<feature type="compositionally biased region" description="Low complexity" evidence="8">
    <location>
        <begin position="329"/>
        <end position="341"/>
    </location>
</feature>
<evidence type="ECO:0000256" key="4">
    <source>
        <dbReference type="ARBA" id="ARBA00022741"/>
    </source>
</evidence>
<feature type="compositionally biased region" description="Polar residues" evidence="8">
    <location>
        <begin position="21"/>
        <end position="31"/>
    </location>
</feature>